<feature type="transmembrane region" description="Helical" evidence="1">
    <location>
        <begin position="43"/>
        <end position="61"/>
    </location>
</feature>
<organism evidence="3 4">
    <name type="scientific">Catalinimonas alkaloidigena</name>
    <dbReference type="NCBI Taxonomy" id="1075417"/>
    <lineage>
        <taxon>Bacteria</taxon>
        <taxon>Pseudomonadati</taxon>
        <taxon>Bacteroidota</taxon>
        <taxon>Cytophagia</taxon>
        <taxon>Cytophagales</taxon>
        <taxon>Catalimonadaceae</taxon>
        <taxon>Catalinimonas</taxon>
    </lineage>
</organism>
<keyword evidence="4" id="KW-1185">Reference proteome</keyword>
<feature type="transmembrane region" description="Helical" evidence="1">
    <location>
        <begin position="316"/>
        <end position="335"/>
    </location>
</feature>
<evidence type="ECO:0000256" key="1">
    <source>
        <dbReference type="SAM" id="Phobius"/>
    </source>
</evidence>
<sequence length="387" mass="43824">MKTKSSKAVSSRRTLNTFVTNLVDRFAFDTYGIDAKSQALFRIFYASLFLVIGGLPSWVWIGDKPSVLFQPPPISLTNFVASSFPPAGFFISLEIIVCLLYVALLFGFYTRITSVLLAVFLTIGFSFEFSFGKIGHFAMLMILVPLMMSFSNWGTLWSIDARYRHAQPNPNRAAWPIAFMVLCFGFAMFSASVPKIIAGWLDPATQAVRGYMLRFYYVQGSRELLLPYLVDFTSKGVWEAMDWMGVGLELTFLLAILRRQLFRFYLLVTISFHIANLLIFNINDFYLNTYFYALFFNYTLITERMSPLASQRLGSFFNYVNLALVAGAAVVWYRFFTLSPFFTALEALSLNFDEATLVLLFAMLALALTDAVLSLRQRQPTPAVGAL</sequence>
<evidence type="ECO:0000313" key="3">
    <source>
        <dbReference type="EMBL" id="SDL64468.1"/>
    </source>
</evidence>
<feature type="transmembrane region" description="Helical" evidence="1">
    <location>
        <begin position="289"/>
        <end position="309"/>
    </location>
</feature>
<feature type="transmembrane region" description="Helical" evidence="1">
    <location>
        <begin position="240"/>
        <end position="257"/>
    </location>
</feature>
<evidence type="ECO:0000259" key="2">
    <source>
        <dbReference type="Pfam" id="PF05090"/>
    </source>
</evidence>
<feature type="transmembrane region" description="Helical" evidence="1">
    <location>
        <begin position="264"/>
        <end position="283"/>
    </location>
</feature>
<dbReference type="EMBL" id="FNFO01000007">
    <property type="protein sequence ID" value="SDL64468.1"/>
    <property type="molecule type" value="Genomic_DNA"/>
</dbReference>
<reference evidence="3 4" key="1">
    <citation type="submission" date="2016-10" db="EMBL/GenBank/DDBJ databases">
        <authorList>
            <person name="de Groot N.N."/>
        </authorList>
    </citation>
    <scope>NUCLEOTIDE SEQUENCE [LARGE SCALE GENOMIC DNA]</scope>
    <source>
        <strain evidence="3 4">DSM 25186</strain>
    </source>
</reference>
<dbReference type="STRING" id="1075417.SAMN05421823_107143"/>
<feature type="domain" description="HTTM" evidence="2">
    <location>
        <begin position="33"/>
        <end position="297"/>
    </location>
</feature>
<feature type="transmembrane region" description="Helical" evidence="1">
    <location>
        <begin position="115"/>
        <end position="131"/>
    </location>
</feature>
<keyword evidence="1" id="KW-1133">Transmembrane helix</keyword>
<proteinExistence type="predicted"/>
<evidence type="ECO:0000313" key="4">
    <source>
        <dbReference type="Proteomes" id="UP000198510"/>
    </source>
</evidence>
<keyword evidence="1" id="KW-0472">Membrane</keyword>
<feature type="transmembrane region" description="Helical" evidence="1">
    <location>
        <begin position="355"/>
        <end position="373"/>
    </location>
</feature>
<dbReference type="Pfam" id="PF05090">
    <property type="entry name" value="HTTM"/>
    <property type="match status" value="1"/>
</dbReference>
<accession>A0A1G9LRA2</accession>
<name>A0A1G9LRA2_9BACT</name>
<protein>
    <submittedName>
        <fullName evidence="3">Vitamin K-dependent gamma-carboxylase</fullName>
    </submittedName>
</protein>
<gene>
    <name evidence="3" type="ORF">SAMN05421823_107143</name>
</gene>
<feature type="transmembrane region" description="Helical" evidence="1">
    <location>
        <begin position="173"/>
        <end position="193"/>
    </location>
</feature>
<keyword evidence="1" id="KW-0812">Transmembrane</keyword>
<dbReference type="InterPro" id="IPR053934">
    <property type="entry name" value="HTTM_dom"/>
</dbReference>
<feature type="transmembrane region" description="Helical" evidence="1">
    <location>
        <begin position="87"/>
        <end position="108"/>
    </location>
</feature>
<dbReference type="Proteomes" id="UP000198510">
    <property type="component" value="Unassembled WGS sequence"/>
</dbReference>
<dbReference type="AlphaFoldDB" id="A0A1G9LRA2"/>
<feature type="transmembrane region" description="Helical" evidence="1">
    <location>
        <begin position="137"/>
        <end position="161"/>
    </location>
</feature>